<keyword evidence="4" id="KW-0472">Membrane</keyword>
<keyword evidence="4" id="KW-0812">Transmembrane</keyword>
<reference evidence="5 6" key="1">
    <citation type="submission" date="2020-02" db="EMBL/GenBank/DDBJ databases">
        <authorList>
            <person name="Zhang X.-Y."/>
        </authorList>
    </citation>
    <scope>NUCLEOTIDE SEQUENCE [LARGE SCALE GENOMIC DNA]</scope>
    <source>
        <strain evidence="5 6">C33</strain>
    </source>
</reference>
<sequence>MDIIRPELKTHRKRRQIAWIGGGMVLVAALVLVVMNIEAALPTASRSSTWVDTVERGSFTREVRGPGSLVPKVIRWIPADSGGRVERIIAKPGVSVASDTVLVELSNPELGEQLEEARWAAEAAQADRDALAAELDRSVLEAQASLATLSSDAQSAQLQAEAEKELSEKGIVSAIQYRQSQLRVAQLQTRLRLEHERIERLGASNRARLAAEDARVEQARRLIRRREEQVDGLRITAGMSGVLQEIAVEPGQQVGLGGNVARVAQPDELIAELRIGETQAREIQLGQPVRVDTRNGIVRGRVMRIDPAVQSGTVQVDVELTGELPAGARPDLSVDGTIELERLADVLHVGRPTAGQPDGRTSLYRLVDDRVAERVVVELGRASVGRIEIRAGLAEGDRVILSDMSQWSEHDRIALK</sequence>
<dbReference type="Gene3D" id="1.10.287.470">
    <property type="entry name" value="Helix hairpin bin"/>
    <property type="match status" value="1"/>
</dbReference>
<dbReference type="Gene3D" id="2.40.30.170">
    <property type="match status" value="1"/>
</dbReference>
<dbReference type="Gene3D" id="2.40.50.100">
    <property type="match status" value="1"/>
</dbReference>
<dbReference type="GO" id="GO:0030313">
    <property type="term" value="C:cell envelope"/>
    <property type="evidence" value="ECO:0007669"/>
    <property type="project" value="UniProtKB-SubCell"/>
</dbReference>
<feature type="transmembrane region" description="Helical" evidence="4">
    <location>
        <begin position="17"/>
        <end position="37"/>
    </location>
</feature>
<keyword evidence="2 3" id="KW-0175">Coiled coil</keyword>
<evidence type="ECO:0000256" key="2">
    <source>
        <dbReference type="ARBA" id="ARBA00023054"/>
    </source>
</evidence>
<comment type="caution">
    <text evidence="5">The sequence shown here is derived from an EMBL/GenBank/DDBJ whole genome shotgun (WGS) entry which is preliminary data.</text>
</comment>
<dbReference type="InterPro" id="IPR050465">
    <property type="entry name" value="UPF0194_transport"/>
</dbReference>
<dbReference type="Proteomes" id="UP000484885">
    <property type="component" value="Unassembled WGS sequence"/>
</dbReference>
<keyword evidence="6" id="KW-1185">Reference proteome</keyword>
<dbReference type="Gene3D" id="2.40.420.20">
    <property type="match status" value="1"/>
</dbReference>
<organism evidence="5 6">
    <name type="scientific">Wenzhouxiangella limi</name>
    <dbReference type="NCBI Taxonomy" id="2707351"/>
    <lineage>
        <taxon>Bacteria</taxon>
        <taxon>Pseudomonadati</taxon>
        <taxon>Pseudomonadota</taxon>
        <taxon>Gammaproteobacteria</taxon>
        <taxon>Chromatiales</taxon>
        <taxon>Wenzhouxiangellaceae</taxon>
        <taxon>Wenzhouxiangella</taxon>
    </lineage>
</organism>
<dbReference type="EMBL" id="JAAGSC010000031">
    <property type="protein sequence ID" value="NDY94764.1"/>
    <property type="molecule type" value="Genomic_DNA"/>
</dbReference>
<gene>
    <name evidence="5" type="ORF">G3I74_03355</name>
</gene>
<evidence type="ECO:0000256" key="3">
    <source>
        <dbReference type="SAM" id="Coils"/>
    </source>
</evidence>
<dbReference type="PANTHER" id="PTHR32347">
    <property type="entry name" value="EFFLUX SYSTEM COMPONENT YKNX-RELATED"/>
    <property type="match status" value="1"/>
</dbReference>
<accession>A0A845UW59</accession>
<evidence type="ECO:0000313" key="5">
    <source>
        <dbReference type="EMBL" id="NDY94764.1"/>
    </source>
</evidence>
<protein>
    <submittedName>
        <fullName evidence="5">HlyD family efflux transporter periplasmic adaptor subunit</fullName>
    </submittedName>
</protein>
<name>A0A845UW59_9GAMM</name>
<comment type="subcellular location">
    <subcellularLocation>
        <location evidence="1">Cell envelope</location>
    </subcellularLocation>
</comment>
<feature type="coiled-coil region" evidence="3">
    <location>
        <begin position="209"/>
        <end position="236"/>
    </location>
</feature>
<proteinExistence type="predicted"/>
<dbReference type="PANTHER" id="PTHR32347:SF23">
    <property type="entry name" value="BLL5650 PROTEIN"/>
    <property type="match status" value="1"/>
</dbReference>
<dbReference type="RefSeq" id="WP_164210148.1">
    <property type="nucleotide sequence ID" value="NZ_JAAGSC010000031.1"/>
</dbReference>
<evidence type="ECO:0000256" key="1">
    <source>
        <dbReference type="ARBA" id="ARBA00004196"/>
    </source>
</evidence>
<evidence type="ECO:0000256" key="4">
    <source>
        <dbReference type="SAM" id="Phobius"/>
    </source>
</evidence>
<keyword evidence="4" id="KW-1133">Transmembrane helix</keyword>
<dbReference type="AlphaFoldDB" id="A0A845UW59"/>
<evidence type="ECO:0000313" key="6">
    <source>
        <dbReference type="Proteomes" id="UP000484885"/>
    </source>
</evidence>